<evidence type="ECO:0000313" key="2">
    <source>
        <dbReference type="EMBL" id="HIZ18044.1"/>
    </source>
</evidence>
<evidence type="ECO:0000259" key="1">
    <source>
        <dbReference type="Pfam" id="PF12802"/>
    </source>
</evidence>
<protein>
    <submittedName>
        <fullName evidence="2">MarR family transcriptional regulator</fullName>
    </submittedName>
</protein>
<dbReference type="Pfam" id="PF12802">
    <property type="entry name" value="MarR_2"/>
    <property type="match status" value="1"/>
</dbReference>
<reference evidence="2" key="1">
    <citation type="journal article" date="2021" name="PeerJ">
        <title>Extensive microbial diversity within the chicken gut microbiome revealed by metagenomics and culture.</title>
        <authorList>
            <person name="Gilroy R."/>
            <person name="Ravi A."/>
            <person name="Getino M."/>
            <person name="Pursley I."/>
            <person name="Horton D.L."/>
            <person name="Alikhan N.F."/>
            <person name="Baker D."/>
            <person name="Gharbi K."/>
            <person name="Hall N."/>
            <person name="Watson M."/>
            <person name="Adriaenssens E.M."/>
            <person name="Foster-Nyarko E."/>
            <person name="Jarju S."/>
            <person name="Secka A."/>
            <person name="Antonio M."/>
            <person name="Oren A."/>
            <person name="Chaudhuri R.R."/>
            <person name="La Ragione R."/>
            <person name="Hildebrand F."/>
            <person name="Pallen M.J."/>
        </authorList>
    </citation>
    <scope>NUCLEOTIDE SEQUENCE</scope>
    <source>
        <strain evidence="2">ChiHecolR3B27-1887</strain>
    </source>
</reference>
<gene>
    <name evidence="2" type="ORF">IAA22_02890</name>
</gene>
<organism evidence="2 3">
    <name type="scientific">Candidatus Olsenella stercoravium</name>
    <dbReference type="NCBI Taxonomy" id="2838713"/>
    <lineage>
        <taxon>Bacteria</taxon>
        <taxon>Bacillati</taxon>
        <taxon>Actinomycetota</taxon>
        <taxon>Coriobacteriia</taxon>
        <taxon>Coriobacteriales</taxon>
        <taxon>Atopobiaceae</taxon>
        <taxon>Olsenella</taxon>
    </lineage>
</organism>
<feature type="domain" description="HTH marR-type" evidence="1">
    <location>
        <begin position="9"/>
        <end position="60"/>
    </location>
</feature>
<dbReference type="Gene3D" id="1.10.10.10">
    <property type="entry name" value="Winged helix-like DNA-binding domain superfamily/Winged helix DNA-binding domain"/>
    <property type="match status" value="1"/>
</dbReference>
<dbReference type="SUPFAM" id="SSF46785">
    <property type="entry name" value="Winged helix' DNA-binding domain"/>
    <property type="match status" value="1"/>
</dbReference>
<evidence type="ECO:0000313" key="3">
    <source>
        <dbReference type="Proteomes" id="UP000824029"/>
    </source>
</evidence>
<reference evidence="2" key="2">
    <citation type="submission" date="2021-04" db="EMBL/GenBank/DDBJ databases">
        <authorList>
            <person name="Gilroy R."/>
        </authorList>
    </citation>
    <scope>NUCLEOTIDE SEQUENCE</scope>
    <source>
        <strain evidence="2">ChiHecolR3B27-1887</strain>
    </source>
</reference>
<dbReference type="InterPro" id="IPR036388">
    <property type="entry name" value="WH-like_DNA-bd_sf"/>
</dbReference>
<dbReference type="EMBL" id="DXBZ01000055">
    <property type="protein sequence ID" value="HIZ18044.1"/>
    <property type="molecule type" value="Genomic_DNA"/>
</dbReference>
<proteinExistence type="predicted"/>
<dbReference type="GO" id="GO:0003700">
    <property type="term" value="F:DNA-binding transcription factor activity"/>
    <property type="evidence" value="ECO:0007669"/>
    <property type="project" value="InterPro"/>
</dbReference>
<dbReference type="InterPro" id="IPR000835">
    <property type="entry name" value="HTH_MarR-typ"/>
</dbReference>
<accession>A0A9D2IP51</accession>
<name>A0A9D2IP51_9ACTN</name>
<dbReference type="Proteomes" id="UP000824029">
    <property type="component" value="Unassembled WGS sequence"/>
</dbReference>
<sequence>MRIVAPRKLTPTEGRIIVYLSQHEGESCTKAQIAEALGRNKKTIDRLIMRLRADGLIVSEPMWDERGGQVANRYRVSGRTVC</sequence>
<comment type="caution">
    <text evidence="2">The sequence shown here is derived from an EMBL/GenBank/DDBJ whole genome shotgun (WGS) entry which is preliminary data.</text>
</comment>
<dbReference type="InterPro" id="IPR036390">
    <property type="entry name" value="WH_DNA-bd_sf"/>
</dbReference>
<dbReference type="AlphaFoldDB" id="A0A9D2IP51"/>